<dbReference type="EMBL" id="JAGPYM010000022">
    <property type="protein sequence ID" value="KAH6883893.1"/>
    <property type="molecule type" value="Genomic_DNA"/>
</dbReference>
<accession>A0A9P8VYD1</accession>
<dbReference type="OrthoDB" id="5105815at2759"/>
<keyword evidence="3" id="KW-1185">Reference proteome</keyword>
<name>A0A9P8VYD1_9HYPO</name>
<protein>
    <submittedName>
        <fullName evidence="2">Uncharacterized protein</fullName>
    </submittedName>
</protein>
<feature type="region of interest" description="Disordered" evidence="1">
    <location>
        <begin position="1"/>
        <end position="30"/>
    </location>
</feature>
<dbReference type="Proteomes" id="UP000777438">
    <property type="component" value="Unassembled WGS sequence"/>
</dbReference>
<sequence length="180" mass="20809">MDEREDGQKLKRPVGERPDADEPQAKRQTLDKPLTTLIHQKFRLDLYQALNKCKSWSKYYPILNYSHKIGEKELAIALHDSPEWLRLQALQRMERLNRDMKPRMLALISEIEIDKEQFDPLSIFPSVITGKSLDELFPGEEEILCSICGDNFRFSEAASKIKDGEMPLVGPCECVETSRE</sequence>
<evidence type="ECO:0000313" key="3">
    <source>
        <dbReference type="Proteomes" id="UP000777438"/>
    </source>
</evidence>
<evidence type="ECO:0000256" key="1">
    <source>
        <dbReference type="SAM" id="MobiDB-lite"/>
    </source>
</evidence>
<dbReference type="AlphaFoldDB" id="A0A9P8VYD1"/>
<comment type="caution">
    <text evidence="2">The sequence shown here is derived from an EMBL/GenBank/DDBJ whole genome shotgun (WGS) entry which is preliminary data.</text>
</comment>
<organism evidence="2 3">
    <name type="scientific">Thelonectria olida</name>
    <dbReference type="NCBI Taxonomy" id="1576542"/>
    <lineage>
        <taxon>Eukaryota</taxon>
        <taxon>Fungi</taxon>
        <taxon>Dikarya</taxon>
        <taxon>Ascomycota</taxon>
        <taxon>Pezizomycotina</taxon>
        <taxon>Sordariomycetes</taxon>
        <taxon>Hypocreomycetidae</taxon>
        <taxon>Hypocreales</taxon>
        <taxon>Nectriaceae</taxon>
        <taxon>Thelonectria</taxon>
    </lineage>
</organism>
<proteinExistence type="predicted"/>
<gene>
    <name evidence="2" type="ORF">B0T10DRAFT_410712</name>
</gene>
<evidence type="ECO:0000313" key="2">
    <source>
        <dbReference type="EMBL" id="KAH6883893.1"/>
    </source>
</evidence>
<reference evidence="2 3" key="1">
    <citation type="journal article" date="2021" name="Nat. Commun.">
        <title>Genetic determinants of endophytism in the Arabidopsis root mycobiome.</title>
        <authorList>
            <person name="Mesny F."/>
            <person name="Miyauchi S."/>
            <person name="Thiergart T."/>
            <person name="Pickel B."/>
            <person name="Atanasova L."/>
            <person name="Karlsson M."/>
            <person name="Huettel B."/>
            <person name="Barry K.W."/>
            <person name="Haridas S."/>
            <person name="Chen C."/>
            <person name="Bauer D."/>
            <person name="Andreopoulos W."/>
            <person name="Pangilinan J."/>
            <person name="LaButti K."/>
            <person name="Riley R."/>
            <person name="Lipzen A."/>
            <person name="Clum A."/>
            <person name="Drula E."/>
            <person name="Henrissat B."/>
            <person name="Kohler A."/>
            <person name="Grigoriev I.V."/>
            <person name="Martin F.M."/>
            <person name="Hacquard S."/>
        </authorList>
    </citation>
    <scope>NUCLEOTIDE SEQUENCE [LARGE SCALE GENOMIC DNA]</scope>
    <source>
        <strain evidence="2 3">MPI-CAGE-CH-0241</strain>
    </source>
</reference>